<evidence type="ECO:0000313" key="4">
    <source>
        <dbReference type="Proteomes" id="UP000295341"/>
    </source>
</evidence>
<dbReference type="SUPFAM" id="SSF158452">
    <property type="entry name" value="YqcC-like"/>
    <property type="match status" value="1"/>
</dbReference>
<evidence type="ECO:0000256" key="1">
    <source>
        <dbReference type="SAM" id="Phobius"/>
    </source>
</evidence>
<dbReference type="InterPro" id="IPR036814">
    <property type="entry name" value="YqcC-like_sf"/>
</dbReference>
<dbReference type="RefSeq" id="WP_162850967.1">
    <property type="nucleotide sequence ID" value="NZ_MWIN01000022.1"/>
</dbReference>
<name>A0A4R7PCJ0_9GAMM</name>
<dbReference type="Pfam" id="PF04287">
    <property type="entry name" value="DUF446"/>
    <property type="match status" value="1"/>
</dbReference>
<keyword evidence="1" id="KW-0472">Membrane</keyword>
<gene>
    <name evidence="3" type="ORF">DFR24_0307</name>
</gene>
<dbReference type="Proteomes" id="UP000295341">
    <property type="component" value="Unassembled WGS sequence"/>
</dbReference>
<organism evidence="3 4">
    <name type="scientific">Panacagrimonas perspica</name>
    <dbReference type="NCBI Taxonomy" id="381431"/>
    <lineage>
        <taxon>Bacteria</taxon>
        <taxon>Pseudomonadati</taxon>
        <taxon>Pseudomonadota</taxon>
        <taxon>Gammaproteobacteria</taxon>
        <taxon>Nevskiales</taxon>
        <taxon>Nevskiaceae</taxon>
        <taxon>Panacagrimonas</taxon>
    </lineage>
</organism>
<comment type="caution">
    <text evidence="3">The sequence shown here is derived from an EMBL/GenBank/DDBJ whole genome shotgun (WGS) entry which is preliminary data.</text>
</comment>
<evidence type="ECO:0000313" key="3">
    <source>
        <dbReference type="EMBL" id="TDU30950.1"/>
    </source>
</evidence>
<dbReference type="Gene3D" id="1.20.1440.40">
    <property type="entry name" value="YqcC-like"/>
    <property type="match status" value="1"/>
</dbReference>
<reference evidence="3 4" key="1">
    <citation type="submission" date="2019-03" db="EMBL/GenBank/DDBJ databases">
        <title>Genomic Encyclopedia of Type Strains, Phase IV (KMG-IV): sequencing the most valuable type-strain genomes for metagenomic binning, comparative biology and taxonomic classification.</title>
        <authorList>
            <person name="Goeker M."/>
        </authorList>
    </citation>
    <scope>NUCLEOTIDE SEQUENCE [LARGE SCALE GENOMIC DNA]</scope>
    <source>
        <strain evidence="3 4">DSM 26377</strain>
    </source>
</reference>
<keyword evidence="4" id="KW-1185">Reference proteome</keyword>
<feature type="domain" description="YqcC-like" evidence="2">
    <location>
        <begin position="13"/>
        <end position="100"/>
    </location>
</feature>
<evidence type="ECO:0000259" key="2">
    <source>
        <dbReference type="Pfam" id="PF04287"/>
    </source>
</evidence>
<accession>A0A4R7PCJ0</accession>
<keyword evidence="1" id="KW-1133">Transmembrane helix</keyword>
<sequence>MSKPNPAVDAVAKKVEQTMRRLNVWTTPAPPLKPFRQPFAMDAMPFVHWIQLVLVPRLREVARGDGPMPPSSNLAGHAVREFDGDDLMDPLIDVLREVDGLSQPFLAPAPAGRVPSMFALKLAARLGIIVAIVLSISASQWVSRSFSAYFPPHVSAVFFGSIEPDAGHSVLRVALMAERGRENALRPTEAHVLLDRSGMPTPGVLIKLPDPLSFDPTAPPEAAAIRDWLVSAGVDANSPQALPAAAQVLDIVGVAVSARTRQDLETLRPRLPPGTYEPQIVDIDGHTPGWLDMTAGLVVAVAVCIPFLWYAIRVRRRRS</sequence>
<dbReference type="InterPro" id="IPR023376">
    <property type="entry name" value="YqcC-like_dom"/>
</dbReference>
<keyword evidence="1" id="KW-0812">Transmembrane</keyword>
<feature type="transmembrane region" description="Helical" evidence="1">
    <location>
        <begin position="293"/>
        <end position="312"/>
    </location>
</feature>
<protein>
    <submittedName>
        <fullName evidence="3">Uncharacterized protein YqcC (DUF446 family)</fullName>
    </submittedName>
</protein>
<dbReference type="AlphaFoldDB" id="A0A4R7PCJ0"/>
<proteinExistence type="predicted"/>
<dbReference type="EMBL" id="SOBT01000008">
    <property type="protein sequence ID" value="TDU30950.1"/>
    <property type="molecule type" value="Genomic_DNA"/>
</dbReference>